<evidence type="ECO:0000313" key="5">
    <source>
        <dbReference type="Proteomes" id="UP000297245"/>
    </source>
</evidence>
<reference evidence="4 5" key="1">
    <citation type="journal article" date="2019" name="Nat. Ecol. Evol.">
        <title>Megaphylogeny resolves global patterns of mushroom evolution.</title>
        <authorList>
            <person name="Varga T."/>
            <person name="Krizsan K."/>
            <person name="Foldi C."/>
            <person name="Dima B."/>
            <person name="Sanchez-Garcia M."/>
            <person name="Sanchez-Ramirez S."/>
            <person name="Szollosi G.J."/>
            <person name="Szarkandi J.G."/>
            <person name="Papp V."/>
            <person name="Albert L."/>
            <person name="Andreopoulos W."/>
            <person name="Angelini C."/>
            <person name="Antonin V."/>
            <person name="Barry K.W."/>
            <person name="Bougher N.L."/>
            <person name="Buchanan P."/>
            <person name="Buyck B."/>
            <person name="Bense V."/>
            <person name="Catcheside P."/>
            <person name="Chovatia M."/>
            <person name="Cooper J."/>
            <person name="Damon W."/>
            <person name="Desjardin D."/>
            <person name="Finy P."/>
            <person name="Geml J."/>
            <person name="Haridas S."/>
            <person name="Hughes K."/>
            <person name="Justo A."/>
            <person name="Karasinski D."/>
            <person name="Kautmanova I."/>
            <person name="Kiss B."/>
            <person name="Kocsube S."/>
            <person name="Kotiranta H."/>
            <person name="LaButti K.M."/>
            <person name="Lechner B.E."/>
            <person name="Liimatainen K."/>
            <person name="Lipzen A."/>
            <person name="Lukacs Z."/>
            <person name="Mihaltcheva S."/>
            <person name="Morgado L.N."/>
            <person name="Niskanen T."/>
            <person name="Noordeloos M.E."/>
            <person name="Ohm R.A."/>
            <person name="Ortiz-Santana B."/>
            <person name="Ovrebo C."/>
            <person name="Racz N."/>
            <person name="Riley R."/>
            <person name="Savchenko A."/>
            <person name="Shiryaev A."/>
            <person name="Soop K."/>
            <person name="Spirin V."/>
            <person name="Szebenyi C."/>
            <person name="Tomsovsky M."/>
            <person name="Tulloss R.E."/>
            <person name="Uehling J."/>
            <person name="Grigoriev I.V."/>
            <person name="Vagvolgyi C."/>
            <person name="Papp T."/>
            <person name="Martin F.M."/>
            <person name="Miettinen O."/>
            <person name="Hibbett D.S."/>
            <person name="Nagy L.G."/>
        </authorList>
    </citation>
    <scope>NUCLEOTIDE SEQUENCE [LARGE SCALE GENOMIC DNA]</scope>
    <source>
        <strain evidence="4 5">CBS 962.96</strain>
    </source>
</reference>
<dbReference type="AlphaFoldDB" id="A0A4S8KMH6"/>
<keyword evidence="1" id="KW-0863">Zinc-finger</keyword>
<feature type="region of interest" description="Disordered" evidence="2">
    <location>
        <begin position="115"/>
        <end position="134"/>
    </location>
</feature>
<dbReference type="PROSITE" id="PS00028">
    <property type="entry name" value="ZINC_FINGER_C2H2_1"/>
    <property type="match status" value="1"/>
</dbReference>
<feature type="domain" description="C2H2-type" evidence="3">
    <location>
        <begin position="62"/>
        <end position="89"/>
    </location>
</feature>
<evidence type="ECO:0000313" key="4">
    <source>
        <dbReference type="EMBL" id="THU76772.1"/>
    </source>
</evidence>
<feature type="region of interest" description="Disordered" evidence="2">
    <location>
        <begin position="140"/>
        <end position="224"/>
    </location>
</feature>
<dbReference type="OrthoDB" id="3437960at2759"/>
<evidence type="ECO:0000256" key="2">
    <source>
        <dbReference type="SAM" id="MobiDB-lite"/>
    </source>
</evidence>
<dbReference type="EMBL" id="ML180715">
    <property type="protein sequence ID" value="THU76772.1"/>
    <property type="molecule type" value="Genomic_DNA"/>
</dbReference>
<dbReference type="SMART" id="SM00355">
    <property type="entry name" value="ZnF_C2H2"/>
    <property type="match status" value="2"/>
</dbReference>
<proteinExistence type="predicted"/>
<dbReference type="PROSITE" id="PS50157">
    <property type="entry name" value="ZINC_FINGER_C2H2_2"/>
    <property type="match status" value="1"/>
</dbReference>
<evidence type="ECO:0000256" key="1">
    <source>
        <dbReference type="PROSITE-ProRule" id="PRU00042"/>
    </source>
</evidence>
<gene>
    <name evidence="4" type="ORF">K435DRAFT_974296</name>
</gene>
<sequence>MNCIQPSLPVPSTTPAEFSETQELHTSSVVHAQVLLQDIASERVDAHTHSLRRDVPDSTRSLICSICKKLFTAGHNLKYHLWAHFALKPFHCQEPGCIYSSTTPHTLTRHILTKHNKRVGRPRPDFSGLPDWVNDNLSTQNRKAGEYFDATRRSPRGHVPQENQEDQEEFREYQENHENREYQVTDGDTENTQKDQEDQEDQEEYREYQENQENQEYQVTDGDTENTHNTVGSIGLDVYQPNAETLNGAPGIISGRYTREDNRRIDRNFEHVGTYHAEIVNNNGNLKAFFAGGILTGGGFYASHTTAQVEVVHTYHLEPDHTYHIEPALPRNNALALIYPRSMGQVPSFVLTFMMVPTMMRNLFSFIRHTVFGRA</sequence>
<feature type="compositionally biased region" description="Basic and acidic residues" evidence="2">
    <location>
        <begin position="143"/>
        <end position="152"/>
    </location>
</feature>
<protein>
    <recommendedName>
        <fullName evidence="3">C2H2-type domain-containing protein</fullName>
    </recommendedName>
</protein>
<dbReference type="InterPro" id="IPR013087">
    <property type="entry name" value="Znf_C2H2_type"/>
</dbReference>
<name>A0A4S8KMH6_DENBC</name>
<feature type="region of interest" description="Disordered" evidence="2">
    <location>
        <begin position="1"/>
        <end position="21"/>
    </location>
</feature>
<dbReference type="InterPro" id="IPR036236">
    <property type="entry name" value="Znf_C2H2_sf"/>
</dbReference>
<keyword evidence="5" id="KW-1185">Reference proteome</keyword>
<dbReference type="Proteomes" id="UP000297245">
    <property type="component" value="Unassembled WGS sequence"/>
</dbReference>
<evidence type="ECO:0000259" key="3">
    <source>
        <dbReference type="PROSITE" id="PS50157"/>
    </source>
</evidence>
<dbReference type="Gene3D" id="3.30.160.60">
    <property type="entry name" value="Classic Zinc Finger"/>
    <property type="match status" value="1"/>
</dbReference>
<keyword evidence="1" id="KW-0862">Zinc</keyword>
<keyword evidence="1" id="KW-0479">Metal-binding</keyword>
<accession>A0A4S8KMH6</accession>
<dbReference type="GO" id="GO:0008270">
    <property type="term" value="F:zinc ion binding"/>
    <property type="evidence" value="ECO:0007669"/>
    <property type="project" value="UniProtKB-KW"/>
</dbReference>
<dbReference type="SUPFAM" id="SSF57667">
    <property type="entry name" value="beta-beta-alpha zinc fingers"/>
    <property type="match status" value="1"/>
</dbReference>
<feature type="compositionally biased region" description="Basic and acidic residues" evidence="2">
    <location>
        <begin position="170"/>
        <end position="183"/>
    </location>
</feature>
<organism evidence="4 5">
    <name type="scientific">Dendrothele bispora (strain CBS 962.96)</name>
    <dbReference type="NCBI Taxonomy" id="1314807"/>
    <lineage>
        <taxon>Eukaryota</taxon>
        <taxon>Fungi</taxon>
        <taxon>Dikarya</taxon>
        <taxon>Basidiomycota</taxon>
        <taxon>Agaricomycotina</taxon>
        <taxon>Agaricomycetes</taxon>
        <taxon>Agaricomycetidae</taxon>
        <taxon>Agaricales</taxon>
        <taxon>Agaricales incertae sedis</taxon>
        <taxon>Dendrothele</taxon>
    </lineage>
</organism>
<feature type="compositionally biased region" description="Polar residues" evidence="2">
    <location>
        <begin position="10"/>
        <end position="21"/>
    </location>
</feature>